<dbReference type="STRING" id="231916.A0A409VHC0"/>
<dbReference type="EMBL" id="NHYE01005649">
    <property type="protein sequence ID" value="PPQ65631.1"/>
    <property type="molecule type" value="Genomic_DNA"/>
</dbReference>
<dbReference type="GO" id="GO:0016887">
    <property type="term" value="F:ATP hydrolysis activity"/>
    <property type="evidence" value="ECO:0007669"/>
    <property type="project" value="RHEA"/>
</dbReference>
<name>A0A409VHC0_9AGAR</name>
<keyword evidence="1" id="KW-0347">Helicase</keyword>
<dbReference type="InterPro" id="IPR051055">
    <property type="entry name" value="PIF1_helicase"/>
</dbReference>
<keyword evidence="1" id="KW-0227">DNA damage</keyword>
<feature type="domain" description="Helitron helicase-like" evidence="4">
    <location>
        <begin position="414"/>
        <end position="632"/>
    </location>
</feature>
<evidence type="ECO:0000259" key="5">
    <source>
        <dbReference type="Pfam" id="PF20209"/>
    </source>
</evidence>
<dbReference type="GO" id="GO:0006310">
    <property type="term" value="P:DNA recombination"/>
    <property type="evidence" value="ECO:0007669"/>
    <property type="project" value="UniProtKB-KW"/>
</dbReference>
<feature type="compositionally biased region" description="Basic and acidic residues" evidence="2">
    <location>
        <begin position="680"/>
        <end position="694"/>
    </location>
</feature>
<accession>A0A409VHC0</accession>
<dbReference type="InterPro" id="IPR010285">
    <property type="entry name" value="DNA_helicase_pif1-like_DEAD"/>
</dbReference>
<dbReference type="OrthoDB" id="432234at2759"/>
<dbReference type="InParanoid" id="A0A409VHC0"/>
<dbReference type="InterPro" id="IPR046700">
    <property type="entry name" value="DUF6570"/>
</dbReference>
<proteinExistence type="inferred from homology"/>
<dbReference type="Pfam" id="PF20209">
    <property type="entry name" value="DUF6570"/>
    <property type="match status" value="1"/>
</dbReference>
<keyword evidence="1" id="KW-0547">Nucleotide-binding</keyword>
<reference evidence="6 7" key="1">
    <citation type="journal article" date="2018" name="Evol. Lett.">
        <title>Horizontal gene cluster transfer increased hallucinogenic mushroom diversity.</title>
        <authorList>
            <person name="Reynolds H.T."/>
            <person name="Vijayakumar V."/>
            <person name="Gluck-Thaler E."/>
            <person name="Korotkin H.B."/>
            <person name="Matheny P.B."/>
            <person name="Slot J.C."/>
        </authorList>
    </citation>
    <scope>NUCLEOTIDE SEQUENCE [LARGE SCALE GENOMIC DNA]</scope>
    <source>
        <strain evidence="6 7">SRW20</strain>
    </source>
</reference>
<dbReference type="Pfam" id="PF05970">
    <property type="entry name" value="PIF1"/>
    <property type="match status" value="1"/>
</dbReference>
<comment type="cofactor">
    <cofactor evidence="1">
        <name>Mg(2+)</name>
        <dbReference type="ChEBI" id="CHEBI:18420"/>
    </cofactor>
</comment>
<evidence type="ECO:0000256" key="2">
    <source>
        <dbReference type="SAM" id="MobiDB-lite"/>
    </source>
</evidence>
<feature type="compositionally biased region" description="Basic and acidic residues" evidence="2">
    <location>
        <begin position="980"/>
        <end position="992"/>
    </location>
</feature>
<evidence type="ECO:0000259" key="4">
    <source>
        <dbReference type="Pfam" id="PF14214"/>
    </source>
</evidence>
<organism evidence="6 7">
    <name type="scientific">Gymnopilus dilepis</name>
    <dbReference type="NCBI Taxonomy" id="231916"/>
    <lineage>
        <taxon>Eukaryota</taxon>
        <taxon>Fungi</taxon>
        <taxon>Dikarya</taxon>
        <taxon>Basidiomycota</taxon>
        <taxon>Agaricomycotina</taxon>
        <taxon>Agaricomycetes</taxon>
        <taxon>Agaricomycetidae</taxon>
        <taxon>Agaricales</taxon>
        <taxon>Agaricineae</taxon>
        <taxon>Hymenogastraceae</taxon>
        <taxon>Gymnopilus</taxon>
    </lineage>
</organism>
<dbReference type="Proteomes" id="UP000284706">
    <property type="component" value="Unassembled WGS sequence"/>
</dbReference>
<dbReference type="GO" id="GO:0006281">
    <property type="term" value="P:DNA repair"/>
    <property type="evidence" value="ECO:0007669"/>
    <property type="project" value="UniProtKB-KW"/>
</dbReference>
<dbReference type="Gene3D" id="3.40.50.300">
    <property type="entry name" value="P-loop containing nucleotide triphosphate hydrolases"/>
    <property type="match status" value="1"/>
</dbReference>
<feature type="region of interest" description="Disordered" evidence="2">
    <location>
        <begin position="980"/>
        <end position="1009"/>
    </location>
</feature>
<dbReference type="InterPro" id="IPR027417">
    <property type="entry name" value="P-loop_NTPase"/>
</dbReference>
<dbReference type="EC" id="5.6.2.3" evidence="1"/>
<dbReference type="PANTHER" id="PTHR47642">
    <property type="entry name" value="ATP-DEPENDENT DNA HELICASE"/>
    <property type="match status" value="1"/>
</dbReference>
<feature type="domain" description="DNA helicase Pif1-like DEAD-box helicase" evidence="3">
    <location>
        <begin position="1293"/>
        <end position="1515"/>
    </location>
</feature>
<gene>
    <name evidence="6" type="ORF">CVT26_000573</name>
</gene>
<evidence type="ECO:0000256" key="1">
    <source>
        <dbReference type="RuleBase" id="RU363044"/>
    </source>
</evidence>
<evidence type="ECO:0000313" key="7">
    <source>
        <dbReference type="Proteomes" id="UP000284706"/>
    </source>
</evidence>
<feature type="region of interest" description="Disordered" evidence="2">
    <location>
        <begin position="1106"/>
        <end position="1125"/>
    </location>
</feature>
<comment type="similarity">
    <text evidence="1">Belongs to the helicase family.</text>
</comment>
<feature type="region of interest" description="Disordered" evidence="2">
    <location>
        <begin position="672"/>
        <end position="706"/>
    </location>
</feature>
<feature type="domain" description="DUF6570" evidence="5">
    <location>
        <begin position="126"/>
        <end position="272"/>
    </location>
</feature>
<evidence type="ECO:0000313" key="6">
    <source>
        <dbReference type="EMBL" id="PPQ65631.1"/>
    </source>
</evidence>
<keyword evidence="1" id="KW-0234">DNA repair</keyword>
<evidence type="ECO:0000259" key="3">
    <source>
        <dbReference type="Pfam" id="PF05970"/>
    </source>
</evidence>
<dbReference type="Pfam" id="PF14214">
    <property type="entry name" value="Helitron_like_N"/>
    <property type="match status" value="1"/>
</dbReference>
<sequence length="1788" mass="201727">MADAVEGVNDVEARDLNFDPLQPVDSALKLSLIKRWEDATASDKMKIVVCAVCGVRERASKTRSLNASDVDLTLLRNDDLPEAVRPNSYNFTAYDRAILNPKGLKDKDRPGVMIVCDECSKSLELGNMPRLALANWLYYGKDCLPQDIKQEFADASIFERMLIARARCNSICCKFRLGSGTDSSSTLRSLRKGIRGNVIVAPLDAIRLYDVLPPAVSDVRDTMSAVLVADKLPSRSTIEKLAPVLVRKSRIQKLLRFLLNNNPHYHEDTGLTLSMTNLDAIHDAEQTPDVPRSVTIGQLRPEDAYEGVVSDYTPRRADDFIEESGTQDLMMENVSYTEGDESSQAYQTMKLLALEKCLSGKPFLVSGTGNRAVPDFHNPRILAWLFPHLDPWGIGGFHEPRRKIKLSMKEQLSHLLKSDDTTFEEDPEFSSVFFNVSRKAAVSRSARFQVPQSEQERIITEVRSVSPTNIRVLCKKLEDDPKYKPIEPEEKRIIHLLRGITMTTLSLPGSNGYKKMMRDQIRGLIHAKGSPTLFITINPSDVDHPLVRLFGGEDIDLDDILRGEDMDSWRRKVFAAKKPGACALFFDFMIQNFIRIILGYNSGERGLYGVCEAYYGTVEAQGKGTLHCHFLVWLRGHLQPPELRQRLMTSPSYKSSFITWLESIIANEFPRIADSEGDEPDRSQRIRSKDRCEPHPGTVRGPSITRDNFQSEEDFWLHYKEHVVRLLNEYNWHVHTETCFKYLKRGEQRTDSTCRVGMNGILNPETIIDDQTGLIQLRRLHPWIASYTDLVIFLMKCNVNVQFIGSGDAARAFIYYVTDYITKADLPLHEGLAALAYSLKKPCFHGDRTDANSPDENIAAMTKLINAMMGRHEISHQQVMSYLIGGGDHYTSEKFQYLYLGAFLRHISLHLAEQENSVPTVANPDDQEENSYSDQTVELCIEKEDVTVNNQVYDYCFRPTSSPYNSMCLYDFVARTTKTKTRDKAQRKESSRETCNAFSSVHHPQKNTHKLGLRSKRVIPVILGPSIPNRATSSSAVELYSKFMLVMFKPWRLVTDLKTSDETWAMAYQHFEDTDMSTDHRDIAKNMTLLSECRDARLSITRNMIPVEDSRRPDNEEPPESADNHAVADLAVTEDIARWNERYSTSIFSALENSCAQADVTANHSGMQSTSILLQKEVGKKVADALDLCLDLRSFGVQGGVRASATEESTPFVSELHREDITNHRAAMVIKRKRQLESTEATDPARRQKRIRIIPPEPFVTIDVLAKEDIIRNRLFHGIVEEVIIEMNLADNKEQLDAFLTVARHLGTRDTKQLLMFVSGVGGTGKSHVIKSIVKLFERTKHRRSLLIGAPTGSAAVLIGGNTLHSLILENPNSSSKKKNMTLLTSFWKDVSYLIVDEVSMIGAAFLSKVSNTICRAKGDDREGSFKLFGGINVIFMGDLCQLKPVAQRALYSGEISNNPFSEDYASQDRINAMNGIWTWRQVSKIIELVKNCRHEGDPTYSSFLSRLRVGKCLSPNSTQNMTDDYAYLQTRLLSSLSKNAPHELASFANAPIIVGKKTLRDLLNAKFIAFHAKRLRKPVNIYYSKDFSKRERIAVGFRNYLWTLGSSFVCDSLGMLPLFEGMKVMVTENIAFDSKIVNGSEGVVQKIIYEVDEEGRRFATVAYVLFEGIGFNIPGLGQDVVPIFPTRVQVKNTDFYAIGLNVESMIRSQLPLLPAYSYTDFKGQGRTLDKAIVDISTAHSLQSVYVMLSRVKSLSGIAILRWFPPSKLYTRLSDELRTEIKRLGCHM</sequence>
<keyword evidence="7" id="KW-1185">Reference proteome</keyword>
<dbReference type="SUPFAM" id="SSF52540">
    <property type="entry name" value="P-loop containing nucleoside triphosphate hydrolases"/>
    <property type="match status" value="2"/>
</dbReference>
<dbReference type="GO" id="GO:0043139">
    <property type="term" value="F:5'-3' DNA helicase activity"/>
    <property type="evidence" value="ECO:0007669"/>
    <property type="project" value="UniProtKB-EC"/>
</dbReference>
<dbReference type="GO" id="GO:0000723">
    <property type="term" value="P:telomere maintenance"/>
    <property type="evidence" value="ECO:0007669"/>
    <property type="project" value="InterPro"/>
</dbReference>
<keyword evidence="1" id="KW-0233">DNA recombination</keyword>
<protein>
    <recommendedName>
        <fullName evidence="1">ATP-dependent DNA helicase</fullName>
        <ecNumber evidence="1">5.6.2.3</ecNumber>
    </recommendedName>
</protein>
<keyword evidence="1" id="KW-0378">Hydrolase</keyword>
<comment type="catalytic activity">
    <reaction evidence="1">
        <text>ATP + H2O = ADP + phosphate + H(+)</text>
        <dbReference type="Rhea" id="RHEA:13065"/>
        <dbReference type="ChEBI" id="CHEBI:15377"/>
        <dbReference type="ChEBI" id="CHEBI:15378"/>
        <dbReference type="ChEBI" id="CHEBI:30616"/>
        <dbReference type="ChEBI" id="CHEBI:43474"/>
        <dbReference type="ChEBI" id="CHEBI:456216"/>
        <dbReference type="EC" id="5.6.2.3"/>
    </reaction>
</comment>
<dbReference type="GO" id="GO:0005524">
    <property type="term" value="F:ATP binding"/>
    <property type="evidence" value="ECO:0007669"/>
    <property type="project" value="UniProtKB-KW"/>
</dbReference>
<keyword evidence="1" id="KW-0067">ATP-binding</keyword>
<dbReference type="InterPro" id="IPR025476">
    <property type="entry name" value="Helitron_helicase-like"/>
</dbReference>
<comment type="caution">
    <text evidence="6">The sequence shown here is derived from an EMBL/GenBank/DDBJ whole genome shotgun (WGS) entry which is preliminary data.</text>
</comment>